<dbReference type="GO" id="GO:0061630">
    <property type="term" value="F:ubiquitin protein ligase activity"/>
    <property type="evidence" value="ECO:0007669"/>
    <property type="project" value="TreeGrafter"/>
</dbReference>
<protein>
    <recommendedName>
        <fullName evidence="6">RING-type domain-containing protein</fullName>
    </recommendedName>
</protein>
<dbReference type="AlphaFoldDB" id="A0AAD9T0P1"/>
<dbReference type="Gene3D" id="3.30.40.10">
    <property type="entry name" value="Zinc/RING finger domain, C3HC4 (zinc finger)"/>
    <property type="match status" value="1"/>
</dbReference>
<feature type="compositionally biased region" description="Polar residues" evidence="5">
    <location>
        <begin position="513"/>
        <end position="524"/>
    </location>
</feature>
<feature type="compositionally biased region" description="Acidic residues" evidence="5">
    <location>
        <begin position="280"/>
        <end position="307"/>
    </location>
</feature>
<keyword evidence="8" id="KW-1185">Reference proteome</keyword>
<evidence type="ECO:0000313" key="8">
    <source>
        <dbReference type="Proteomes" id="UP001285354"/>
    </source>
</evidence>
<feature type="compositionally biased region" description="Low complexity" evidence="5">
    <location>
        <begin position="1"/>
        <end position="12"/>
    </location>
</feature>
<evidence type="ECO:0000256" key="2">
    <source>
        <dbReference type="ARBA" id="ARBA00022771"/>
    </source>
</evidence>
<feature type="compositionally biased region" description="Basic residues" evidence="5">
    <location>
        <begin position="619"/>
        <end position="629"/>
    </location>
</feature>
<feature type="compositionally biased region" description="Polar residues" evidence="5">
    <location>
        <begin position="588"/>
        <end position="615"/>
    </location>
</feature>
<dbReference type="PANTHER" id="PTHR15898">
    <property type="entry name" value="BIFUNCTIONAL APOPTOSIS REGULATOR"/>
    <property type="match status" value="1"/>
</dbReference>
<feature type="compositionally biased region" description="Polar residues" evidence="5">
    <location>
        <begin position="313"/>
        <end position="325"/>
    </location>
</feature>
<dbReference type="GO" id="GO:0043161">
    <property type="term" value="P:proteasome-mediated ubiquitin-dependent protein catabolic process"/>
    <property type="evidence" value="ECO:0007669"/>
    <property type="project" value="TreeGrafter"/>
</dbReference>
<feature type="compositionally biased region" description="Basic and acidic residues" evidence="5">
    <location>
        <begin position="556"/>
        <end position="567"/>
    </location>
</feature>
<feature type="compositionally biased region" description="Basic and acidic residues" evidence="5">
    <location>
        <begin position="528"/>
        <end position="541"/>
    </location>
</feature>
<dbReference type="InterPro" id="IPR013083">
    <property type="entry name" value="Znf_RING/FYVE/PHD"/>
</dbReference>
<evidence type="ECO:0000313" key="7">
    <source>
        <dbReference type="EMBL" id="KAK2626512.1"/>
    </source>
</evidence>
<evidence type="ECO:0000256" key="4">
    <source>
        <dbReference type="PROSITE-ProRule" id="PRU00175"/>
    </source>
</evidence>
<feature type="compositionally biased region" description="Polar residues" evidence="5">
    <location>
        <begin position="486"/>
        <end position="501"/>
    </location>
</feature>
<keyword evidence="2 4" id="KW-0863">Zinc-finger</keyword>
<dbReference type="Pfam" id="PF00097">
    <property type="entry name" value="zf-C3HC4"/>
    <property type="match status" value="1"/>
</dbReference>
<comment type="caution">
    <text evidence="7">The sequence shown here is derived from an EMBL/GenBank/DDBJ whole genome shotgun (WGS) entry which is preliminary data.</text>
</comment>
<feature type="compositionally biased region" description="Basic residues" evidence="5">
    <location>
        <begin position="266"/>
        <end position="276"/>
    </location>
</feature>
<accession>A0AAD9T0P1</accession>
<evidence type="ECO:0000256" key="3">
    <source>
        <dbReference type="ARBA" id="ARBA00022833"/>
    </source>
</evidence>
<dbReference type="PANTHER" id="PTHR15898:SF13">
    <property type="entry name" value="BIFUNCTIONAL APOPTOSIS REGULATOR"/>
    <property type="match status" value="1"/>
</dbReference>
<keyword evidence="3" id="KW-0862">Zinc</keyword>
<dbReference type="SUPFAM" id="SSF57850">
    <property type="entry name" value="RING/U-box"/>
    <property type="match status" value="1"/>
</dbReference>
<feature type="compositionally biased region" description="Basic and acidic residues" evidence="5">
    <location>
        <begin position="407"/>
        <end position="416"/>
    </location>
</feature>
<feature type="region of interest" description="Disordered" evidence="5">
    <location>
        <begin position="682"/>
        <end position="726"/>
    </location>
</feature>
<feature type="region of interest" description="Disordered" evidence="5">
    <location>
        <begin position="1"/>
        <end position="25"/>
    </location>
</feature>
<proteinExistence type="predicted"/>
<feature type="region of interest" description="Disordered" evidence="5">
    <location>
        <begin position="254"/>
        <end position="501"/>
    </location>
</feature>
<sequence>MAPTTTSPSKATAGKRLGITNSREGTPIMARPGNALKSKNDAQLATSFKTDLSEIRNLVTCTVCDLLLYEPWTLACGHTYCYSCLCNWFDQHKHKKTCPECRAKVTKIPSPNFIIKQMVDQVFTKRRELMPADESIEQHAEKRAEEIATVEKDKTGPNGVFRGLFPKSGRELMMDDADGVVRCPGCGHEHIGGPACTICGLELLPYDFSDLSEYDEDLDALEDLELDLDAEVDAEFAQMHGHHRHHRHFHGPHALFDNAVDAGPHPHIRHRTHHHYPSNSEDESELDDSDEDDDEGSLQEFVVQDDEAPNRRAGTNSATPATNLVSDEEDSDESDSEPRPAVRRRRVPRSPIDLESSPETPYSPRYDLGIPQHAPNSPHWGVDSPRHDSPSLPVVTDTNTDPSEAGDMSHAEELLRHAGWSPLHHDDDSDIEEPVYRRRRHHRNRVLDSDSEDNSDTNTETFTETLAETSTDHGPIDNYDERSRDGQSQTPTLSEQDNQYQYHIEDGTEFYASNTFEYQATDDGSSIMDHDGDTDMSRDSRSVSANPYSNNILDDYGDRTPPARENRGVSVESTESSEMDDQYDGTYESRNQDANRNLGVTNNINQIDADSSDSSIHPPPRRQGRRPHSNVRVQQYDPRISMMFAEHQAARITGSMENPISFREDDDEDGIRYVEPASRNRRITACRNTPGRRYDPLRSSRSPSSTRVISSPQRNFRLPRQYSRRG</sequence>
<evidence type="ECO:0000259" key="6">
    <source>
        <dbReference type="PROSITE" id="PS50089"/>
    </source>
</evidence>
<dbReference type="GO" id="GO:0005634">
    <property type="term" value="C:nucleus"/>
    <property type="evidence" value="ECO:0007669"/>
    <property type="project" value="TreeGrafter"/>
</dbReference>
<evidence type="ECO:0000256" key="5">
    <source>
        <dbReference type="SAM" id="MobiDB-lite"/>
    </source>
</evidence>
<feature type="compositionally biased region" description="Polar residues" evidence="5">
    <location>
        <begin position="542"/>
        <end position="552"/>
    </location>
</feature>
<organism evidence="7 8">
    <name type="scientific">Diplocarpon rosae</name>
    <dbReference type="NCBI Taxonomy" id="946125"/>
    <lineage>
        <taxon>Eukaryota</taxon>
        <taxon>Fungi</taxon>
        <taxon>Dikarya</taxon>
        <taxon>Ascomycota</taxon>
        <taxon>Pezizomycotina</taxon>
        <taxon>Leotiomycetes</taxon>
        <taxon>Helotiales</taxon>
        <taxon>Drepanopezizaceae</taxon>
        <taxon>Diplocarpon</taxon>
    </lineage>
</organism>
<feature type="region of interest" description="Disordered" evidence="5">
    <location>
        <begin position="513"/>
        <end position="631"/>
    </location>
</feature>
<dbReference type="Proteomes" id="UP001285354">
    <property type="component" value="Unassembled WGS sequence"/>
</dbReference>
<gene>
    <name evidence="7" type="ORF">QTJ16_003687</name>
</gene>
<reference evidence="7" key="1">
    <citation type="submission" date="2023-06" db="EMBL/GenBank/DDBJ databases">
        <title>Draft genome of Marssonina rosae.</title>
        <authorList>
            <person name="Cheng Q."/>
        </authorList>
    </citation>
    <scope>NUCLEOTIDE SEQUENCE</scope>
    <source>
        <strain evidence="7">R4</strain>
    </source>
</reference>
<dbReference type="EMBL" id="JAUBYV010000005">
    <property type="protein sequence ID" value="KAK2626512.1"/>
    <property type="molecule type" value="Genomic_DNA"/>
</dbReference>
<dbReference type="InterPro" id="IPR018957">
    <property type="entry name" value="Znf_C3HC4_RING-type"/>
</dbReference>
<dbReference type="PROSITE" id="PS50089">
    <property type="entry name" value="ZF_RING_2"/>
    <property type="match status" value="1"/>
</dbReference>
<feature type="compositionally biased region" description="Low complexity" evidence="5">
    <location>
        <begin position="699"/>
        <end position="712"/>
    </location>
</feature>
<feature type="compositionally biased region" description="Basic and acidic residues" evidence="5">
    <location>
        <begin position="470"/>
        <end position="485"/>
    </location>
</feature>
<feature type="domain" description="RING-type" evidence="6">
    <location>
        <begin position="61"/>
        <end position="102"/>
    </location>
</feature>
<dbReference type="GO" id="GO:0008270">
    <property type="term" value="F:zinc ion binding"/>
    <property type="evidence" value="ECO:0007669"/>
    <property type="project" value="UniProtKB-KW"/>
</dbReference>
<dbReference type="InterPro" id="IPR001841">
    <property type="entry name" value="Znf_RING"/>
</dbReference>
<dbReference type="InterPro" id="IPR017907">
    <property type="entry name" value="Znf_RING_CS"/>
</dbReference>
<dbReference type="PROSITE" id="PS00518">
    <property type="entry name" value="ZF_RING_1"/>
    <property type="match status" value="1"/>
</dbReference>
<evidence type="ECO:0000256" key="1">
    <source>
        <dbReference type="ARBA" id="ARBA00022723"/>
    </source>
</evidence>
<keyword evidence="1" id="KW-0479">Metal-binding</keyword>
<name>A0AAD9T0P1_9HELO</name>
<feature type="compositionally biased region" description="Acidic residues" evidence="5">
    <location>
        <begin position="326"/>
        <end position="335"/>
    </location>
</feature>